<proteinExistence type="predicted"/>
<feature type="coiled-coil region" evidence="1">
    <location>
        <begin position="370"/>
        <end position="400"/>
    </location>
</feature>
<feature type="region of interest" description="Disordered" evidence="2">
    <location>
        <begin position="1"/>
        <end position="77"/>
    </location>
</feature>
<gene>
    <name evidence="3" type="ORF">EHS25_005772</name>
</gene>
<dbReference type="AlphaFoldDB" id="A0A427XW47"/>
<feature type="region of interest" description="Disordered" evidence="2">
    <location>
        <begin position="153"/>
        <end position="181"/>
    </location>
</feature>
<evidence type="ECO:0000256" key="1">
    <source>
        <dbReference type="SAM" id="Coils"/>
    </source>
</evidence>
<comment type="caution">
    <text evidence="3">The sequence shown here is derived from an EMBL/GenBank/DDBJ whole genome shotgun (WGS) entry which is preliminary data.</text>
</comment>
<organism evidence="3 4">
    <name type="scientific">Saitozyma podzolica</name>
    <dbReference type="NCBI Taxonomy" id="1890683"/>
    <lineage>
        <taxon>Eukaryota</taxon>
        <taxon>Fungi</taxon>
        <taxon>Dikarya</taxon>
        <taxon>Basidiomycota</taxon>
        <taxon>Agaricomycotina</taxon>
        <taxon>Tremellomycetes</taxon>
        <taxon>Tremellales</taxon>
        <taxon>Trimorphomycetaceae</taxon>
        <taxon>Saitozyma</taxon>
    </lineage>
</organism>
<keyword evidence="4" id="KW-1185">Reference proteome</keyword>
<reference evidence="3 4" key="1">
    <citation type="submission" date="2018-11" db="EMBL/GenBank/DDBJ databases">
        <title>Genome sequence of Saitozyma podzolica DSM 27192.</title>
        <authorList>
            <person name="Aliyu H."/>
            <person name="Gorte O."/>
            <person name="Ochsenreither K."/>
        </authorList>
    </citation>
    <scope>NUCLEOTIDE SEQUENCE [LARGE SCALE GENOMIC DNA]</scope>
    <source>
        <strain evidence="3 4">DSM 27192</strain>
    </source>
</reference>
<dbReference type="EMBL" id="RSCD01000025">
    <property type="protein sequence ID" value="RSH83062.1"/>
    <property type="molecule type" value="Genomic_DNA"/>
</dbReference>
<evidence type="ECO:0000313" key="3">
    <source>
        <dbReference type="EMBL" id="RSH83062.1"/>
    </source>
</evidence>
<sequence>MRRRQWPGTTMYAPPKASETDASEIGYPPIAPLPSRSAQPAHSTLTVRHAASAPVLRGASSNSFPDIKPDIDPDSADIDPAVVINTHPYDLSWDMYHKMFMSCRFRRTKNQPEGRLPTPPHDWQITRDPELRQGDVAWSRQVVQLYLREHTRRMTKDKTEHPEDDEGLGRLVKDQEKRRGKRSSAGYLPDFIARQDKASPLVKALAHLVVFKDHSGELFFDHRHIEWDYVFNTGLKGHAAVLYQTTLMSVIRTWQLPIIVSFPRERFITVLGQFSRPDRVLREGPNQCSSCRSFKPSVNNGPRPGCYTLKDGEPCANCEIGRRERCTLYQNGTLAETEDMTDKLSRCYDYGVSSHALSRTVIRSLRRLPRLNVEEAMDALREAVEMLTELQTEREMTNELVLELMGGWQRGGARDESE</sequence>
<accession>A0A427XW47</accession>
<feature type="compositionally biased region" description="Polar residues" evidence="2">
    <location>
        <begin position="36"/>
        <end position="46"/>
    </location>
</feature>
<evidence type="ECO:0000256" key="2">
    <source>
        <dbReference type="SAM" id="MobiDB-lite"/>
    </source>
</evidence>
<name>A0A427XW47_9TREE</name>
<dbReference type="Proteomes" id="UP000279259">
    <property type="component" value="Unassembled WGS sequence"/>
</dbReference>
<dbReference type="OrthoDB" id="10333454at2759"/>
<keyword evidence="1" id="KW-0175">Coiled coil</keyword>
<protein>
    <submittedName>
        <fullName evidence="3">Uncharacterized protein</fullName>
    </submittedName>
</protein>
<evidence type="ECO:0000313" key="4">
    <source>
        <dbReference type="Proteomes" id="UP000279259"/>
    </source>
</evidence>
<feature type="compositionally biased region" description="Basic and acidic residues" evidence="2">
    <location>
        <begin position="153"/>
        <end position="177"/>
    </location>
</feature>